<evidence type="ECO:0000256" key="5">
    <source>
        <dbReference type="ARBA" id="ARBA00024722"/>
    </source>
</evidence>
<dbReference type="Pfam" id="PF00005">
    <property type="entry name" value="ABC_tran"/>
    <property type="match status" value="1"/>
</dbReference>
<dbReference type="CDD" id="cd03255">
    <property type="entry name" value="ABC_MJ0796_LolCDE_FtsE"/>
    <property type="match status" value="1"/>
</dbReference>
<dbReference type="PROSITE" id="PS00211">
    <property type="entry name" value="ABC_TRANSPORTER_1"/>
    <property type="match status" value="1"/>
</dbReference>
<organism evidence="7 8">
    <name type="scientific">Bradyrhizobium ontarionense</name>
    <dbReference type="NCBI Taxonomy" id="2898149"/>
    <lineage>
        <taxon>Bacteria</taxon>
        <taxon>Pseudomonadati</taxon>
        <taxon>Pseudomonadota</taxon>
        <taxon>Alphaproteobacteria</taxon>
        <taxon>Hyphomicrobiales</taxon>
        <taxon>Nitrobacteraceae</taxon>
        <taxon>Bradyrhizobium</taxon>
    </lineage>
</organism>
<comment type="similarity">
    <text evidence="1">Belongs to the ABC transporter superfamily.</text>
</comment>
<dbReference type="EMBL" id="CP088156">
    <property type="protein sequence ID" value="UFZ02844.1"/>
    <property type="molecule type" value="Genomic_DNA"/>
</dbReference>
<dbReference type="SMART" id="SM00382">
    <property type="entry name" value="AAA"/>
    <property type="match status" value="1"/>
</dbReference>
<reference evidence="7" key="1">
    <citation type="journal article" date="2024" name="Antonie Van Leeuwenhoek">
        <title>Bradyrhizobium ontarionense sp. nov., a novel bacterial symbiont isolated from Aeschynomene indica (Indian jointvetch), harbours photosynthesis, nitrogen fixation and nitrous oxide (N2O) reductase genes.</title>
        <authorList>
            <person name="Bromfield E.S.P."/>
            <person name="Cloutier S."/>
        </authorList>
    </citation>
    <scope>NUCLEOTIDE SEQUENCE</scope>
    <source>
        <strain evidence="7">A19</strain>
    </source>
</reference>
<proteinExistence type="inferred from homology"/>
<keyword evidence="3" id="KW-0547">Nucleotide-binding</keyword>
<comment type="function">
    <text evidence="5">Involved in beta-(1--&gt;2)glucan export. Transmembrane domains (TMD) form a pore in the inner membrane and the ATP-binding domain (NBD) is responsible for energy generation.</text>
</comment>
<evidence type="ECO:0000256" key="3">
    <source>
        <dbReference type="ARBA" id="ARBA00022741"/>
    </source>
</evidence>
<dbReference type="SUPFAM" id="SSF52540">
    <property type="entry name" value="P-loop containing nucleoside triphosphate hydrolases"/>
    <property type="match status" value="1"/>
</dbReference>
<evidence type="ECO:0000259" key="6">
    <source>
        <dbReference type="PROSITE" id="PS50893"/>
    </source>
</evidence>
<dbReference type="InterPro" id="IPR017911">
    <property type="entry name" value="MacB-like_ATP-bd"/>
</dbReference>
<feature type="domain" description="ABC transporter" evidence="6">
    <location>
        <begin position="2"/>
        <end position="217"/>
    </location>
</feature>
<dbReference type="PROSITE" id="PS50893">
    <property type="entry name" value="ABC_TRANSPORTER_2"/>
    <property type="match status" value="1"/>
</dbReference>
<accession>A0ABY3R680</accession>
<dbReference type="InterPro" id="IPR003439">
    <property type="entry name" value="ABC_transporter-like_ATP-bd"/>
</dbReference>
<dbReference type="InterPro" id="IPR027417">
    <property type="entry name" value="P-loop_NTPase"/>
</dbReference>
<evidence type="ECO:0000256" key="2">
    <source>
        <dbReference type="ARBA" id="ARBA00022448"/>
    </source>
</evidence>
<dbReference type="PANTHER" id="PTHR24220:SF659">
    <property type="entry name" value="TRANSPORTER, PUTATIVE-RELATED"/>
    <property type="match status" value="1"/>
</dbReference>
<keyword evidence="8" id="KW-1185">Reference proteome</keyword>
<sequence>MLNVRHLIKSYRSGGEPISVLRGVDLDVSGGERVALTGESGSGKSTLLHLIAGLDAADGGEIALDGVAISGLDDAGRAALRRERLGLVFQQFNLVPSLSVADNLTFQARLAGRHDPAWQTELVERLGLKTLLRRYPEQLSGGQQQRVAIGRALAVKPVLLLADEPTGNLDEDTADEVMALTRDLVARTGCGFLMVTHSARLAAMLDRHVHLHAGRVA</sequence>
<dbReference type="Proteomes" id="UP001431010">
    <property type="component" value="Chromosome"/>
</dbReference>
<dbReference type="InterPro" id="IPR003593">
    <property type="entry name" value="AAA+_ATPase"/>
</dbReference>
<dbReference type="RefSeq" id="WP_231318630.1">
    <property type="nucleotide sequence ID" value="NZ_CP088156.1"/>
</dbReference>
<name>A0ABY3R680_9BRAD</name>
<dbReference type="InterPro" id="IPR017871">
    <property type="entry name" value="ABC_transporter-like_CS"/>
</dbReference>
<dbReference type="PANTHER" id="PTHR24220">
    <property type="entry name" value="IMPORT ATP-BINDING PROTEIN"/>
    <property type="match status" value="1"/>
</dbReference>
<evidence type="ECO:0000313" key="7">
    <source>
        <dbReference type="EMBL" id="UFZ02844.1"/>
    </source>
</evidence>
<dbReference type="GO" id="GO:0005524">
    <property type="term" value="F:ATP binding"/>
    <property type="evidence" value="ECO:0007669"/>
    <property type="project" value="UniProtKB-KW"/>
</dbReference>
<dbReference type="InterPro" id="IPR015854">
    <property type="entry name" value="ABC_transpr_LolD-like"/>
</dbReference>
<gene>
    <name evidence="7" type="ORF">LQG66_26770</name>
</gene>
<keyword evidence="2" id="KW-0813">Transport</keyword>
<dbReference type="Gene3D" id="3.40.50.300">
    <property type="entry name" value="P-loop containing nucleotide triphosphate hydrolases"/>
    <property type="match status" value="1"/>
</dbReference>
<protein>
    <submittedName>
        <fullName evidence="7">ABC transporter ATP-binding protein</fullName>
    </submittedName>
</protein>
<evidence type="ECO:0000256" key="1">
    <source>
        <dbReference type="ARBA" id="ARBA00005417"/>
    </source>
</evidence>
<keyword evidence="4 7" id="KW-0067">ATP-binding</keyword>
<evidence type="ECO:0000313" key="8">
    <source>
        <dbReference type="Proteomes" id="UP001431010"/>
    </source>
</evidence>
<evidence type="ECO:0000256" key="4">
    <source>
        <dbReference type="ARBA" id="ARBA00022840"/>
    </source>
</evidence>